<dbReference type="Gene3D" id="3.30.1050.10">
    <property type="entry name" value="SCP2 sterol-binding domain"/>
    <property type="match status" value="1"/>
</dbReference>
<comment type="caution">
    <text evidence="3">The sequence shown here is derived from an EMBL/GenBank/DDBJ whole genome shotgun (WGS) entry which is preliminary data.</text>
</comment>
<feature type="compositionally biased region" description="Basic and acidic residues" evidence="1">
    <location>
        <begin position="112"/>
        <end position="138"/>
    </location>
</feature>
<evidence type="ECO:0000313" key="3">
    <source>
        <dbReference type="EMBL" id="GIH14545.1"/>
    </source>
</evidence>
<keyword evidence="4" id="KW-1185">Reference proteome</keyword>
<feature type="domain" description="SCP2" evidence="2">
    <location>
        <begin position="19"/>
        <end position="106"/>
    </location>
</feature>
<evidence type="ECO:0000259" key="2">
    <source>
        <dbReference type="Pfam" id="PF02036"/>
    </source>
</evidence>
<dbReference type="RefSeq" id="WP_203918213.1">
    <property type="nucleotide sequence ID" value="NZ_BONZ01000027.1"/>
</dbReference>
<dbReference type="SUPFAM" id="SSF55718">
    <property type="entry name" value="SCP-like"/>
    <property type="match status" value="1"/>
</dbReference>
<sequence>MPDPIDDFFAALGRSGHVPLLARFTGSMRFELRANGETQRWRVGIDNGNIRVTRDGEGSVDAVISGERALLVPIVRGRMRPLCAFLRNEIAVTGEFRMLLVLERLLPGPSGRDPRDLVAGRRERESSSPDGGEGRDRAAVSGRRP</sequence>
<dbReference type="Pfam" id="PF02036">
    <property type="entry name" value="SCP2"/>
    <property type="match status" value="1"/>
</dbReference>
<proteinExistence type="predicted"/>
<name>A0A8J3VPX0_9ACTN</name>
<protein>
    <recommendedName>
        <fullName evidence="2">SCP2 domain-containing protein</fullName>
    </recommendedName>
</protein>
<reference evidence="3" key="1">
    <citation type="submission" date="2021-01" db="EMBL/GenBank/DDBJ databases">
        <title>Whole genome shotgun sequence of Rugosimonospora africana NBRC 104875.</title>
        <authorList>
            <person name="Komaki H."/>
            <person name="Tamura T."/>
        </authorList>
    </citation>
    <scope>NUCLEOTIDE SEQUENCE</scope>
    <source>
        <strain evidence="3">NBRC 104875</strain>
    </source>
</reference>
<gene>
    <name evidence="3" type="ORF">Raf01_27170</name>
</gene>
<dbReference type="InterPro" id="IPR003033">
    <property type="entry name" value="SCP2_sterol-bd_dom"/>
</dbReference>
<dbReference type="AlphaFoldDB" id="A0A8J3VPX0"/>
<evidence type="ECO:0000256" key="1">
    <source>
        <dbReference type="SAM" id="MobiDB-lite"/>
    </source>
</evidence>
<organism evidence="3 4">
    <name type="scientific">Rugosimonospora africana</name>
    <dbReference type="NCBI Taxonomy" id="556532"/>
    <lineage>
        <taxon>Bacteria</taxon>
        <taxon>Bacillati</taxon>
        <taxon>Actinomycetota</taxon>
        <taxon>Actinomycetes</taxon>
        <taxon>Micromonosporales</taxon>
        <taxon>Micromonosporaceae</taxon>
        <taxon>Rugosimonospora</taxon>
    </lineage>
</organism>
<dbReference type="EMBL" id="BONZ01000027">
    <property type="protein sequence ID" value="GIH14545.1"/>
    <property type="molecule type" value="Genomic_DNA"/>
</dbReference>
<dbReference type="InterPro" id="IPR036527">
    <property type="entry name" value="SCP2_sterol-bd_dom_sf"/>
</dbReference>
<evidence type="ECO:0000313" key="4">
    <source>
        <dbReference type="Proteomes" id="UP000642748"/>
    </source>
</evidence>
<accession>A0A8J3VPX0</accession>
<feature type="region of interest" description="Disordered" evidence="1">
    <location>
        <begin position="106"/>
        <end position="145"/>
    </location>
</feature>
<dbReference type="Proteomes" id="UP000642748">
    <property type="component" value="Unassembled WGS sequence"/>
</dbReference>